<feature type="transmembrane region" description="Helical" evidence="6">
    <location>
        <begin position="15"/>
        <end position="38"/>
    </location>
</feature>
<keyword evidence="4 8" id="KW-0378">Hydrolase</keyword>
<dbReference type="EMBL" id="CAXAMM010005003">
    <property type="protein sequence ID" value="CAK9005720.1"/>
    <property type="molecule type" value="Genomic_DNA"/>
</dbReference>
<evidence type="ECO:0000313" key="8">
    <source>
        <dbReference type="EMBL" id="CAK9005720.1"/>
    </source>
</evidence>
<proteinExistence type="inferred from homology"/>
<dbReference type="InterPro" id="IPR003960">
    <property type="entry name" value="ATPase_AAA_CS"/>
</dbReference>
<comment type="cofactor">
    <cofactor evidence="1">
        <name>Zn(2+)</name>
        <dbReference type="ChEBI" id="CHEBI:29105"/>
    </cofactor>
</comment>
<dbReference type="Gene3D" id="1.10.8.60">
    <property type="match status" value="1"/>
</dbReference>
<evidence type="ECO:0000256" key="4">
    <source>
        <dbReference type="ARBA" id="ARBA00023049"/>
    </source>
</evidence>
<evidence type="ECO:0000256" key="1">
    <source>
        <dbReference type="ARBA" id="ARBA00001947"/>
    </source>
</evidence>
<keyword evidence="5" id="KW-0547">Nucleotide-binding</keyword>
<evidence type="ECO:0000256" key="6">
    <source>
        <dbReference type="SAM" id="Phobius"/>
    </source>
</evidence>
<dbReference type="InterPro" id="IPR027417">
    <property type="entry name" value="P-loop_NTPase"/>
</dbReference>
<feature type="transmembrane region" description="Helical" evidence="6">
    <location>
        <begin position="96"/>
        <end position="112"/>
    </location>
</feature>
<keyword evidence="9" id="KW-1185">Reference proteome</keyword>
<reference evidence="8 9" key="1">
    <citation type="submission" date="2024-02" db="EMBL/GenBank/DDBJ databases">
        <authorList>
            <person name="Chen Y."/>
            <person name="Shah S."/>
            <person name="Dougan E. K."/>
            <person name="Thang M."/>
            <person name="Chan C."/>
        </authorList>
    </citation>
    <scope>NUCLEOTIDE SEQUENCE [LARGE SCALE GENOMIC DNA]</scope>
</reference>
<dbReference type="Gene3D" id="3.40.50.300">
    <property type="entry name" value="P-loop containing nucleotide triphosphate hydrolases"/>
    <property type="match status" value="1"/>
</dbReference>
<keyword evidence="3" id="KW-0862">Zinc</keyword>
<gene>
    <name evidence="8" type="ORF">SCF082_LOCUS8719</name>
</gene>
<feature type="non-terminal residue" evidence="8">
    <location>
        <position position="1"/>
    </location>
</feature>
<dbReference type="GO" id="GO:0008237">
    <property type="term" value="F:metallopeptidase activity"/>
    <property type="evidence" value="ECO:0007669"/>
    <property type="project" value="UniProtKB-KW"/>
</dbReference>
<comment type="similarity">
    <text evidence="5">Belongs to the AAA ATPase family.</text>
</comment>
<keyword evidence="6" id="KW-0812">Transmembrane</keyword>
<evidence type="ECO:0000256" key="3">
    <source>
        <dbReference type="ARBA" id="ARBA00022833"/>
    </source>
</evidence>
<keyword evidence="2" id="KW-0479">Metal-binding</keyword>
<dbReference type="InterPro" id="IPR003593">
    <property type="entry name" value="AAA+_ATPase"/>
</dbReference>
<evidence type="ECO:0000313" key="9">
    <source>
        <dbReference type="Proteomes" id="UP001642464"/>
    </source>
</evidence>
<dbReference type="Proteomes" id="UP001642464">
    <property type="component" value="Unassembled WGS sequence"/>
</dbReference>
<keyword evidence="4 8" id="KW-0645">Protease</keyword>
<protein>
    <submittedName>
        <fullName evidence="8">ATP-dependent zinc metalloprotease FtsH</fullName>
    </submittedName>
</protein>
<sequence>LTFQMCERPHLQWRLCTGIAAFAGGLAFSGPGSMGLWIGSSSPRIPLQRFPTRSDVAGLQHLRRAEQSQKKDRKVWRLFPFRKIRPFRRLPKPNRGTWFALSMLVFFVLTVLRHRRADNKIHEVTISCLLDILEEQKVGTRQAVVGASQCVLILDDGSRYLAHLPSAVSPAVAELWSALRHAKVNILAERAGGVSQLAVSTMILFLYLAIVYSMMRRMTGGQGKGWRDARQKVMEAQKVSGSNALVTRFDDIAGIERSKLQVKEVVEMLRSPSRYAALGASVPRGVLLAGPPGSGKTLLARACAAEAGVAFLNVAATEFVELFVGRGAARVRQLFERARKMAPCIVFIDEIDALRARSNDPLRLGGGNQEAESTLNQLLTCMDGLVTRESGRPVVVIAATNRPEVLDEALLRPGRFDRVVQVDLPDAEGRLDILKVHLRLRQVPLATEVNEQSLSEIAARCEGFPGAALEAMVNEAAIRAARRNSSTVGLNDFEVAVTDFMQSRESTRSKFPFKL</sequence>
<name>A0ABP0IUF6_9DINO</name>
<feature type="domain" description="AAA+ ATPase" evidence="7">
    <location>
        <begin position="282"/>
        <end position="426"/>
    </location>
</feature>
<evidence type="ECO:0000256" key="5">
    <source>
        <dbReference type="RuleBase" id="RU003651"/>
    </source>
</evidence>
<organism evidence="8 9">
    <name type="scientific">Durusdinium trenchii</name>
    <dbReference type="NCBI Taxonomy" id="1381693"/>
    <lineage>
        <taxon>Eukaryota</taxon>
        <taxon>Sar</taxon>
        <taxon>Alveolata</taxon>
        <taxon>Dinophyceae</taxon>
        <taxon>Suessiales</taxon>
        <taxon>Symbiodiniaceae</taxon>
        <taxon>Durusdinium</taxon>
    </lineage>
</organism>
<keyword evidence="6" id="KW-1133">Transmembrane helix</keyword>
<dbReference type="SUPFAM" id="SSF52540">
    <property type="entry name" value="P-loop containing nucleoside triphosphate hydrolases"/>
    <property type="match status" value="1"/>
</dbReference>
<dbReference type="PANTHER" id="PTHR23076">
    <property type="entry name" value="METALLOPROTEASE M41 FTSH"/>
    <property type="match status" value="1"/>
</dbReference>
<keyword evidence="4 8" id="KW-0482">Metalloprotease</keyword>
<dbReference type="Pfam" id="PF00004">
    <property type="entry name" value="AAA"/>
    <property type="match status" value="1"/>
</dbReference>
<comment type="caution">
    <text evidence="8">The sequence shown here is derived from an EMBL/GenBank/DDBJ whole genome shotgun (WGS) entry which is preliminary data.</text>
</comment>
<dbReference type="Pfam" id="PF17862">
    <property type="entry name" value="AAA_lid_3"/>
    <property type="match status" value="1"/>
</dbReference>
<evidence type="ECO:0000256" key="2">
    <source>
        <dbReference type="ARBA" id="ARBA00022723"/>
    </source>
</evidence>
<dbReference type="InterPro" id="IPR041569">
    <property type="entry name" value="AAA_lid_3"/>
</dbReference>
<evidence type="ECO:0000259" key="7">
    <source>
        <dbReference type="SMART" id="SM00382"/>
    </source>
</evidence>
<dbReference type="PROSITE" id="PS00674">
    <property type="entry name" value="AAA"/>
    <property type="match status" value="1"/>
</dbReference>
<keyword evidence="5" id="KW-0067">ATP-binding</keyword>
<feature type="transmembrane region" description="Helical" evidence="6">
    <location>
        <begin position="197"/>
        <end position="215"/>
    </location>
</feature>
<dbReference type="SMART" id="SM00382">
    <property type="entry name" value="AAA"/>
    <property type="match status" value="1"/>
</dbReference>
<dbReference type="InterPro" id="IPR003959">
    <property type="entry name" value="ATPase_AAA_core"/>
</dbReference>
<keyword evidence="6" id="KW-0472">Membrane</keyword>
<accession>A0ABP0IUF6</accession>
<dbReference type="PANTHER" id="PTHR23076:SF97">
    <property type="entry name" value="ATP-DEPENDENT ZINC METALLOPROTEASE YME1L1"/>
    <property type="match status" value="1"/>
</dbReference>